<reference evidence="2 3" key="1">
    <citation type="submission" date="2019-07" db="EMBL/GenBank/DDBJ databases">
        <title>Genomics analysis of Aphanomyces spp. identifies a new class of oomycete effector associated with host adaptation.</title>
        <authorList>
            <person name="Gaulin E."/>
        </authorList>
    </citation>
    <scope>NUCLEOTIDE SEQUENCE [LARGE SCALE GENOMIC DNA]</scope>
    <source>
        <strain evidence="2 3">ATCC 201684</strain>
    </source>
</reference>
<feature type="transmembrane region" description="Helical" evidence="1">
    <location>
        <begin position="20"/>
        <end position="40"/>
    </location>
</feature>
<keyword evidence="3" id="KW-1185">Reference proteome</keyword>
<keyword evidence="1" id="KW-1133">Transmembrane helix</keyword>
<dbReference type="AlphaFoldDB" id="A0A6G0XW68"/>
<comment type="caution">
    <text evidence="2">The sequence shown here is derived from an EMBL/GenBank/DDBJ whole genome shotgun (WGS) entry which is preliminary data.</text>
</comment>
<evidence type="ECO:0000256" key="1">
    <source>
        <dbReference type="SAM" id="Phobius"/>
    </source>
</evidence>
<keyword evidence="1" id="KW-0812">Transmembrane</keyword>
<proteinExistence type="predicted"/>
<evidence type="ECO:0000313" key="3">
    <source>
        <dbReference type="Proteomes" id="UP000481153"/>
    </source>
</evidence>
<dbReference type="Proteomes" id="UP000481153">
    <property type="component" value="Unassembled WGS sequence"/>
</dbReference>
<keyword evidence="1" id="KW-0472">Membrane</keyword>
<organism evidence="2 3">
    <name type="scientific">Aphanomyces euteiches</name>
    <dbReference type="NCBI Taxonomy" id="100861"/>
    <lineage>
        <taxon>Eukaryota</taxon>
        <taxon>Sar</taxon>
        <taxon>Stramenopiles</taxon>
        <taxon>Oomycota</taxon>
        <taxon>Saprolegniomycetes</taxon>
        <taxon>Saprolegniales</taxon>
        <taxon>Verrucalvaceae</taxon>
        <taxon>Aphanomyces</taxon>
    </lineage>
</organism>
<feature type="transmembrane region" description="Helical" evidence="1">
    <location>
        <begin position="46"/>
        <end position="67"/>
    </location>
</feature>
<feature type="transmembrane region" description="Helical" evidence="1">
    <location>
        <begin position="79"/>
        <end position="97"/>
    </location>
</feature>
<gene>
    <name evidence="2" type="ORF">Ae201684_000547</name>
</gene>
<accession>A0A6G0XW68</accession>
<dbReference type="VEuPathDB" id="FungiDB:AeMF1_017599"/>
<name>A0A6G0XW68_9STRA</name>
<sequence length="199" mass="21407">MEKPPQDPLDDALNIIKSMITGCVGGGIFGAASGATLAAIRGDRIGFYAASMGANFALTTASYVTFHELLVQKRGKRDLVSYVIPGTITGGGLLALVSTPIRAAQGAAAGTALGTGVFFASRYFEQWRHANAVERYIAKYGEDPLPDELKHKPEPLSDIDFPSIVPSFVHIKEDEIEQRIQARVRELQQADSNSSDFGH</sequence>
<dbReference type="EMBL" id="VJMJ01000003">
    <property type="protein sequence ID" value="KAF0744961.1"/>
    <property type="molecule type" value="Genomic_DNA"/>
</dbReference>
<protein>
    <submittedName>
        <fullName evidence="2">Uncharacterized protein</fullName>
    </submittedName>
</protein>
<evidence type="ECO:0000313" key="2">
    <source>
        <dbReference type="EMBL" id="KAF0744961.1"/>
    </source>
</evidence>